<dbReference type="InterPro" id="IPR036188">
    <property type="entry name" value="FAD/NAD-bd_sf"/>
</dbReference>
<evidence type="ECO:0000313" key="6">
    <source>
        <dbReference type="EMBL" id="EOH98446.1"/>
    </source>
</evidence>
<evidence type="ECO:0000259" key="5">
    <source>
        <dbReference type="Pfam" id="PF22780"/>
    </source>
</evidence>
<accession>R2T091</accession>
<dbReference type="OrthoDB" id="9773233at2"/>
<feature type="domain" description="RsdA/BaiN/AoA(So)-like insert" evidence="5">
    <location>
        <begin position="192"/>
        <end position="359"/>
    </location>
</feature>
<proteinExistence type="predicted"/>
<dbReference type="AlphaFoldDB" id="R2T091"/>
<dbReference type="InterPro" id="IPR004792">
    <property type="entry name" value="BaiN-like"/>
</dbReference>
<dbReference type="Pfam" id="PF03486">
    <property type="entry name" value="HI0933_like"/>
    <property type="match status" value="1"/>
</dbReference>
<dbReference type="Proteomes" id="UP000014197">
    <property type="component" value="Unassembled WGS sequence"/>
</dbReference>
<dbReference type="STRING" id="155618.RV06_GL001129"/>
<dbReference type="Gene3D" id="3.50.50.60">
    <property type="entry name" value="FAD/NAD(P)-binding domain"/>
    <property type="match status" value="1"/>
</dbReference>
<dbReference type="Proteomes" id="UP000013858">
    <property type="component" value="Unassembled WGS sequence"/>
</dbReference>
<dbReference type="PANTHER" id="PTHR42887:SF2">
    <property type="entry name" value="OS12G0638800 PROTEIN"/>
    <property type="match status" value="1"/>
</dbReference>
<keyword evidence="2" id="KW-0285">Flavoprotein</keyword>
<dbReference type="Gene3D" id="1.10.8.260">
    <property type="entry name" value="HI0933 insert domain-like"/>
    <property type="match status" value="1"/>
</dbReference>
<name>R2T091_9ENTE</name>
<dbReference type="EMBL" id="AJAR01000012">
    <property type="protein sequence ID" value="EOH98446.1"/>
    <property type="molecule type" value="Genomic_DNA"/>
</dbReference>
<dbReference type="eggNOG" id="COG2081">
    <property type="taxonomic scope" value="Bacteria"/>
</dbReference>
<sequence>MKLFDVIVVGAGTSGMMAAIAAAKAGSNTLLIEKNKRVGKKLLMTGGGRCNVTNNRPADEIIAHIPGNGKFLYSAFSQFNNYDIMEFFESNGTHLKEEDHGRMFPVTDRSKTIVETLFNQLEQLGVTIYTEAKVEKVLHKDEQVIGVALEHEKIYAPCVILTTGGRTYPSTGSTGDGYKLAKRLGHTISPLYATESPIISNDDFITEKTLQGLSLQDVALSVLNSKGKVIVTHQMDLLFTHFGVSGPAALRCSSFINQELVKNEQKSVTLQLDIFPQKTAFDLKKEIKRRLFDQPEKSLKNALKNLVAERLLDFVLNETSLSDCQSKQVSEQQIDALVQHLKSFEINATKTLPIEKSFVTGGGISLKEIQPKTMESKIVNGLFFAGELLDINGYTGGYNVTAAFVTGHVAGTHAASVADYTYLPIIDQE</sequence>
<reference evidence="7 9" key="2">
    <citation type="submission" date="2013-03" db="EMBL/GenBank/DDBJ databases">
        <title>The Genome Sequence of Enterococcus haemoperoxidus BAA-382 (PacBio/Illumina hybrid assembly).</title>
        <authorList>
            <consortium name="The Broad Institute Genomics Platform"/>
            <consortium name="The Broad Institute Genome Sequencing Center for Infectious Disease"/>
            <person name="Earl A."/>
            <person name="Russ C."/>
            <person name="Gilmore M."/>
            <person name="Surin D."/>
            <person name="Walker B."/>
            <person name="Young S."/>
            <person name="Zeng Q."/>
            <person name="Gargeya S."/>
            <person name="Fitzgerald M."/>
            <person name="Haas B."/>
            <person name="Abouelleil A."/>
            <person name="Allen A.W."/>
            <person name="Alvarado L."/>
            <person name="Arachchi H.M."/>
            <person name="Berlin A.M."/>
            <person name="Chapman S.B."/>
            <person name="Gainer-Dewar J."/>
            <person name="Goldberg J."/>
            <person name="Griggs A."/>
            <person name="Gujja S."/>
            <person name="Hansen M."/>
            <person name="Howarth C."/>
            <person name="Imamovic A."/>
            <person name="Ireland A."/>
            <person name="Larimer J."/>
            <person name="McCowan C."/>
            <person name="Murphy C."/>
            <person name="Pearson M."/>
            <person name="Poon T.W."/>
            <person name="Priest M."/>
            <person name="Roberts A."/>
            <person name="Saif S."/>
            <person name="Shea T."/>
            <person name="Sisk P."/>
            <person name="Sykes S."/>
            <person name="Wortman J."/>
            <person name="Nusbaum C."/>
            <person name="Birren B."/>
        </authorList>
    </citation>
    <scope>NUCLEOTIDE SEQUENCE [LARGE SCALE GENOMIC DNA]</scope>
    <source>
        <strain evidence="7 9">ATCC BAA-382</strain>
    </source>
</reference>
<evidence type="ECO:0000313" key="8">
    <source>
        <dbReference type="Proteomes" id="UP000013858"/>
    </source>
</evidence>
<evidence type="ECO:0000259" key="4">
    <source>
        <dbReference type="Pfam" id="PF03486"/>
    </source>
</evidence>
<dbReference type="Gene3D" id="2.40.30.10">
    <property type="entry name" value="Translation factors"/>
    <property type="match status" value="1"/>
</dbReference>
<dbReference type="InterPro" id="IPR023166">
    <property type="entry name" value="BaiN-like_dom_sf"/>
</dbReference>
<keyword evidence="9" id="KW-1185">Reference proteome</keyword>
<dbReference type="SUPFAM" id="SSF160996">
    <property type="entry name" value="HI0933 insert domain-like"/>
    <property type="match status" value="1"/>
</dbReference>
<dbReference type="RefSeq" id="WP_010761250.1">
    <property type="nucleotide sequence ID" value="NZ_KB946315.1"/>
</dbReference>
<organism evidence="6 8">
    <name type="scientific">Enterococcus haemoperoxidus ATCC BAA-382</name>
    <dbReference type="NCBI Taxonomy" id="1158608"/>
    <lineage>
        <taxon>Bacteria</taxon>
        <taxon>Bacillati</taxon>
        <taxon>Bacillota</taxon>
        <taxon>Bacilli</taxon>
        <taxon>Lactobacillales</taxon>
        <taxon>Enterococcaceae</taxon>
        <taxon>Enterococcus</taxon>
    </lineage>
</organism>
<keyword evidence="3" id="KW-0274">FAD</keyword>
<evidence type="ECO:0000256" key="3">
    <source>
        <dbReference type="ARBA" id="ARBA00022827"/>
    </source>
</evidence>
<dbReference type="PRINTS" id="PR00411">
    <property type="entry name" value="PNDRDTASEI"/>
</dbReference>
<evidence type="ECO:0000256" key="1">
    <source>
        <dbReference type="ARBA" id="ARBA00001974"/>
    </source>
</evidence>
<protein>
    <submittedName>
        <fullName evidence="6">Flavoprotein</fullName>
    </submittedName>
</protein>
<dbReference type="InterPro" id="IPR055178">
    <property type="entry name" value="RsdA/BaiN/AoA(So)-like_dom"/>
</dbReference>
<dbReference type="PANTHER" id="PTHR42887">
    <property type="entry name" value="OS12G0638800 PROTEIN"/>
    <property type="match status" value="1"/>
</dbReference>
<dbReference type="SUPFAM" id="SSF51905">
    <property type="entry name" value="FAD/NAD(P)-binding domain"/>
    <property type="match status" value="1"/>
</dbReference>
<comment type="cofactor">
    <cofactor evidence="1">
        <name>FAD</name>
        <dbReference type="ChEBI" id="CHEBI:57692"/>
    </cofactor>
</comment>
<dbReference type="Pfam" id="PF22780">
    <property type="entry name" value="HI0933_like_1st"/>
    <property type="match status" value="1"/>
</dbReference>
<dbReference type="NCBIfam" id="TIGR00275">
    <property type="entry name" value="aminoacetone oxidase family FAD-binding enzyme"/>
    <property type="match status" value="1"/>
</dbReference>
<dbReference type="EMBL" id="ASVY01000002">
    <property type="protein sequence ID" value="EOT62371.1"/>
    <property type="molecule type" value="Genomic_DNA"/>
</dbReference>
<dbReference type="InterPro" id="IPR057661">
    <property type="entry name" value="RsdA/BaiN/AoA(So)_Rossmann"/>
</dbReference>
<feature type="domain" description="RsdA/BaiN/AoA(So)-like Rossmann fold-like" evidence="4">
    <location>
        <begin position="5"/>
        <end position="412"/>
    </location>
</feature>
<evidence type="ECO:0000256" key="2">
    <source>
        <dbReference type="ARBA" id="ARBA00022630"/>
    </source>
</evidence>
<dbReference type="PATRIC" id="fig|1158608.3.peg.1017"/>
<reference evidence="6 8" key="1">
    <citation type="submission" date="2013-02" db="EMBL/GenBank/DDBJ databases">
        <title>The Genome Sequence of Enterococcus haemoperoxidus BAA-382.</title>
        <authorList>
            <consortium name="The Broad Institute Genome Sequencing Platform"/>
            <consortium name="The Broad Institute Genome Sequencing Center for Infectious Disease"/>
            <person name="Earl A.M."/>
            <person name="Gilmore M.S."/>
            <person name="Lebreton F."/>
            <person name="Walker B."/>
            <person name="Young S.K."/>
            <person name="Zeng Q."/>
            <person name="Gargeya S."/>
            <person name="Fitzgerald M."/>
            <person name="Haas B."/>
            <person name="Abouelleil A."/>
            <person name="Alvarado L."/>
            <person name="Arachchi H.M."/>
            <person name="Berlin A.M."/>
            <person name="Chapman S.B."/>
            <person name="Dewar J."/>
            <person name="Goldberg J."/>
            <person name="Griggs A."/>
            <person name="Gujja S."/>
            <person name="Hansen M."/>
            <person name="Howarth C."/>
            <person name="Imamovic A."/>
            <person name="Larimer J."/>
            <person name="McCowan C."/>
            <person name="Murphy C."/>
            <person name="Neiman D."/>
            <person name="Pearson M."/>
            <person name="Priest M."/>
            <person name="Roberts A."/>
            <person name="Saif S."/>
            <person name="Shea T."/>
            <person name="Sisk P."/>
            <person name="Sykes S."/>
            <person name="Wortman J."/>
            <person name="Nusbaum C."/>
            <person name="Birren B."/>
        </authorList>
    </citation>
    <scope>NUCLEOTIDE SEQUENCE [LARGE SCALE GENOMIC DNA]</scope>
    <source>
        <strain evidence="6 8">ATCC BAA-382</strain>
    </source>
</reference>
<gene>
    <name evidence="7" type="ORF">I583_01371</name>
    <name evidence="6" type="ORF">UAW_01042</name>
</gene>
<evidence type="ECO:0000313" key="7">
    <source>
        <dbReference type="EMBL" id="EOT62371.1"/>
    </source>
</evidence>
<comment type="caution">
    <text evidence="6">The sequence shown here is derived from an EMBL/GenBank/DDBJ whole genome shotgun (WGS) entry which is preliminary data.</text>
</comment>
<evidence type="ECO:0000313" key="9">
    <source>
        <dbReference type="Proteomes" id="UP000014197"/>
    </source>
</evidence>